<proteinExistence type="predicted"/>
<name>A0A5D4XNB0_9GAMM</name>
<reference evidence="4 5" key="1">
    <citation type="submission" date="2019-08" db="EMBL/GenBank/DDBJ databases">
        <title>Luteimonas viscosus sp. nov., isolated from soil of a sunflower field.</title>
        <authorList>
            <person name="Jianli Z."/>
            <person name="Ying Z."/>
        </authorList>
    </citation>
    <scope>NUCLEOTIDE SEQUENCE [LARGE SCALE GENOMIC DNA]</scope>
    <source>
        <strain evidence="4 5">XBU10</strain>
    </source>
</reference>
<dbReference type="Gene3D" id="2.60.120.1440">
    <property type="match status" value="1"/>
</dbReference>
<feature type="transmembrane region" description="Helical" evidence="1">
    <location>
        <begin position="100"/>
        <end position="119"/>
    </location>
</feature>
<organism evidence="4 5">
    <name type="scientific">Luteimonas viscosa</name>
    <dbReference type="NCBI Taxonomy" id="1132694"/>
    <lineage>
        <taxon>Bacteria</taxon>
        <taxon>Pseudomonadati</taxon>
        <taxon>Pseudomonadota</taxon>
        <taxon>Gammaproteobacteria</taxon>
        <taxon>Lysobacterales</taxon>
        <taxon>Lysobacteraceae</taxon>
        <taxon>Luteimonas</taxon>
    </lineage>
</organism>
<keyword evidence="1" id="KW-0472">Membrane</keyword>
<keyword evidence="5" id="KW-1185">Reference proteome</keyword>
<evidence type="ECO:0000256" key="1">
    <source>
        <dbReference type="SAM" id="Phobius"/>
    </source>
</evidence>
<keyword evidence="1" id="KW-0812">Transmembrane</keyword>
<gene>
    <name evidence="4" type="ORF">FZO89_07780</name>
</gene>
<dbReference type="PANTHER" id="PTHR30273">
    <property type="entry name" value="PERIPLASMIC SIGNAL SENSOR AND SIGMA FACTOR ACTIVATOR FECR-RELATED"/>
    <property type="match status" value="1"/>
</dbReference>
<accession>A0A5D4XNB0</accession>
<dbReference type="InterPro" id="IPR006860">
    <property type="entry name" value="FecR"/>
</dbReference>
<dbReference type="PIRSF" id="PIRSF018266">
    <property type="entry name" value="FecR"/>
    <property type="match status" value="1"/>
</dbReference>
<dbReference type="GO" id="GO:0016989">
    <property type="term" value="F:sigma factor antagonist activity"/>
    <property type="evidence" value="ECO:0007669"/>
    <property type="project" value="TreeGrafter"/>
</dbReference>
<dbReference type="PANTHER" id="PTHR30273:SF2">
    <property type="entry name" value="PROTEIN FECR"/>
    <property type="match status" value="1"/>
</dbReference>
<dbReference type="InterPro" id="IPR012373">
    <property type="entry name" value="Ferrdict_sens_TM"/>
</dbReference>
<dbReference type="Proteomes" id="UP000324973">
    <property type="component" value="Unassembled WGS sequence"/>
</dbReference>
<protein>
    <submittedName>
        <fullName evidence="4">DUF4880 domain-containing protein</fullName>
    </submittedName>
</protein>
<dbReference type="InterPro" id="IPR032623">
    <property type="entry name" value="FecR_N"/>
</dbReference>
<dbReference type="AlphaFoldDB" id="A0A5D4XNB0"/>
<dbReference type="Pfam" id="PF16220">
    <property type="entry name" value="DUF4880"/>
    <property type="match status" value="1"/>
</dbReference>
<comment type="caution">
    <text evidence="4">The sequence shown here is derived from an EMBL/GenBank/DDBJ whole genome shotgun (WGS) entry which is preliminary data.</text>
</comment>
<evidence type="ECO:0000313" key="4">
    <source>
        <dbReference type="EMBL" id="TYT26167.1"/>
    </source>
</evidence>
<evidence type="ECO:0000259" key="2">
    <source>
        <dbReference type="Pfam" id="PF04773"/>
    </source>
</evidence>
<sequence length="343" mass="37723">MGTCRGMGRRMGIDESRRAAQQAAEWLVRLDSETCTASDMEAFERWRGADPLHAVAFRQAEAMWRDSRAVIRDGLVLGHAADLARWGPDIRAARYGGRRAAWLAIAAALTAMVVAMIIYDPLSPKAPPPGTRYATAVGEQRDIRLADGSTLTLDTQTVLVERFSESERRVDLQQGQVQFDVEGGPGWPFVVHAGGGTVTAVGTRFQVRVAGAGSSVTLLHGVVHVAERGWDGSGRIDILQPGQRIRLDANGRLGEVEIANVGAAEGWTQGKLHVDDWTLREFVAELNRYSVVQLRIDDPAIGDVRLSGVFQTRKRQNLERLLEQGWGIQSRRVAENEILLTRQ</sequence>
<dbReference type="Gene3D" id="3.55.50.30">
    <property type="match status" value="1"/>
</dbReference>
<evidence type="ECO:0000259" key="3">
    <source>
        <dbReference type="Pfam" id="PF16220"/>
    </source>
</evidence>
<dbReference type="OrthoDB" id="9771237at2"/>
<feature type="domain" description="FecR protein" evidence="2">
    <location>
        <begin position="132"/>
        <end position="223"/>
    </location>
</feature>
<dbReference type="EMBL" id="VTFT01000001">
    <property type="protein sequence ID" value="TYT26167.1"/>
    <property type="molecule type" value="Genomic_DNA"/>
</dbReference>
<keyword evidence="1" id="KW-1133">Transmembrane helix</keyword>
<feature type="domain" description="FecR N-terminal" evidence="3">
    <location>
        <begin position="21"/>
        <end position="63"/>
    </location>
</feature>
<dbReference type="Pfam" id="PF04773">
    <property type="entry name" value="FecR"/>
    <property type="match status" value="1"/>
</dbReference>
<evidence type="ECO:0000313" key="5">
    <source>
        <dbReference type="Proteomes" id="UP000324973"/>
    </source>
</evidence>